<dbReference type="AlphaFoldDB" id="A0A3B0W709"/>
<sequence>MPHYSIQHFSQSEQEGGFWLLSVTLEAIQNNSKTSQKIFPPPLYEGDLGRQFYLENSNIPLFLFQQNINKQRITLQFLSNQSVSHGIQPKYLDIIASAPTSNQTPLITCETAKNLLLLGSGLHLANLFYLAKKRKTSLQDSCTLALLESKKDNRNGERTFPFKVKPAQLMSSNLPPEAIGTSSLLEDWHIPNRLASQQGVAGCFEGTLDELFSYWLTQKNNAIQTGESWQVIICASKKVQQKCLSISQSYDWIHALVQ</sequence>
<reference evidence="1" key="1">
    <citation type="submission" date="2018-06" db="EMBL/GenBank/DDBJ databases">
        <authorList>
            <person name="Zhirakovskaya E."/>
        </authorList>
    </citation>
    <scope>NUCLEOTIDE SEQUENCE</scope>
</reference>
<proteinExistence type="predicted"/>
<gene>
    <name evidence="1" type="ORF">MNBD_GAMMA03-2045</name>
</gene>
<evidence type="ECO:0000313" key="1">
    <source>
        <dbReference type="EMBL" id="VAW45099.1"/>
    </source>
</evidence>
<accession>A0A3B0W709</accession>
<name>A0A3B0W709_9ZZZZ</name>
<organism evidence="1">
    <name type="scientific">hydrothermal vent metagenome</name>
    <dbReference type="NCBI Taxonomy" id="652676"/>
    <lineage>
        <taxon>unclassified sequences</taxon>
        <taxon>metagenomes</taxon>
        <taxon>ecological metagenomes</taxon>
    </lineage>
</organism>
<dbReference type="EMBL" id="UOFC01000042">
    <property type="protein sequence ID" value="VAW45099.1"/>
    <property type="molecule type" value="Genomic_DNA"/>
</dbReference>
<evidence type="ECO:0008006" key="2">
    <source>
        <dbReference type="Google" id="ProtNLM"/>
    </source>
</evidence>
<protein>
    <recommendedName>
        <fullName evidence="2">FAD-binding FR-type domain-containing protein</fullName>
    </recommendedName>
</protein>